<dbReference type="STRING" id="1150600.ADIARSV_1535"/>
<reference evidence="2 3" key="1">
    <citation type="journal article" date="2013" name="Genome Announc.">
        <title>Draft Genome Sequence of Arcticibacter svalbardensis Strain MN12-7T, a Member of the Family Sphingobacteriaceae Isolated from an Arctic Soil Sample.</title>
        <authorList>
            <person name="Shivaji S."/>
            <person name="Ara S."/>
            <person name="Prasad S."/>
            <person name="Manasa B.P."/>
            <person name="Begum Z."/>
            <person name="Singh A."/>
            <person name="Kumar Pinnaka A."/>
        </authorList>
    </citation>
    <scope>NUCLEOTIDE SEQUENCE [LARGE SCALE GENOMIC DNA]</scope>
    <source>
        <strain evidence="2 3">MN12-7</strain>
    </source>
</reference>
<keyword evidence="1" id="KW-0812">Transmembrane</keyword>
<evidence type="ECO:0000313" key="2">
    <source>
        <dbReference type="EMBL" id="EOR95304.1"/>
    </source>
</evidence>
<accession>R9H271</accession>
<dbReference type="AlphaFoldDB" id="R9H271"/>
<keyword evidence="3" id="KW-1185">Reference proteome</keyword>
<dbReference type="PATRIC" id="fig|1150600.3.peg.1506"/>
<proteinExistence type="predicted"/>
<feature type="transmembrane region" description="Helical" evidence="1">
    <location>
        <begin position="70"/>
        <end position="88"/>
    </location>
</feature>
<sequence length="136" mass="15883">MKELAQTQLVNVDRLAFLKSQVLFFAGAFVVIISGVIALLFYKPFKPYRSFFWSIIFTILFFMYFKAKDYYAIGLYPIYIAFGSVYLADQLKFGWKRYLQPVLIALPVLSFIPMYKVAFPNKGPEYIAQHGKKYQI</sequence>
<organism evidence="2 3">
    <name type="scientific">Arcticibacter svalbardensis MN12-7</name>
    <dbReference type="NCBI Taxonomy" id="1150600"/>
    <lineage>
        <taxon>Bacteria</taxon>
        <taxon>Pseudomonadati</taxon>
        <taxon>Bacteroidota</taxon>
        <taxon>Sphingobacteriia</taxon>
        <taxon>Sphingobacteriales</taxon>
        <taxon>Sphingobacteriaceae</taxon>
        <taxon>Arcticibacter</taxon>
    </lineage>
</organism>
<name>R9H271_9SPHI</name>
<feature type="transmembrane region" description="Helical" evidence="1">
    <location>
        <begin position="48"/>
        <end position="65"/>
    </location>
</feature>
<evidence type="ECO:0000313" key="3">
    <source>
        <dbReference type="Proteomes" id="UP000014174"/>
    </source>
</evidence>
<keyword evidence="1" id="KW-0472">Membrane</keyword>
<feature type="transmembrane region" description="Helical" evidence="1">
    <location>
        <begin position="100"/>
        <end position="119"/>
    </location>
</feature>
<keyword evidence="1" id="KW-1133">Transmembrane helix</keyword>
<protein>
    <submittedName>
        <fullName evidence="2">Uncharacterized protein</fullName>
    </submittedName>
</protein>
<dbReference type="EMBL" id="AQPN01000058">
    <property type="protein sequence ID" value="EOR95304.1"/>
    <property type="molecule type" value="Genomic_DNA"/>
</dbReference>
<gene>
    <name evidence="2" type="ORF">ADIARSV_1535</name>
</gene>
<evidence type="ECO:0000256" key="1">
    <source>
        <dbReference type="SAM" id="Phobius"/>
    </source>
</evidence>
<dbReference type="Proteomes" id="UP000014174">
    <property type="component" value="Unassembled WGS sequence"/>
</dbReference>
<feature type="transmembrane region" description="Helical" evidence="1">
    <location>
        <begin position="21"/>
        <end position="42"/>
    </location>
</feature>
<comment type="caution">
    <text evidence="2">The sequence shown here is derived from an EMBL/GenBank/DDBJ whole genome shotgun (WGS) entry which is preliminary data.</text>
</comment>
<dbReference type="eggNOG" id="COG1807">
    <property type="taxonomic scope" value="Bacteria"/>
</dbReference>